<dbReference type="InterPro" id="IPR050596">
    <property type="entry name" value="AspAT/PAT-like"/>
</dbReference>
<evidence type="ECO:0000256" key="3">
    <source>
        <dbReference type="ARBA" id="ARBA00022576"/>
    </source>
</evidence>
<name>A0A0M6ZVN8_9HYPH</name>
<dbReference type="Pfam" id="PF00155">
    <property type="entry name" value="Aminotran_1_2"/>
    <property type="match status" value="1"/>
</dbReference>
<evidence type="ECO:0000313" key="10">
    <source>
        <dbReference type="Proteomes" id="UP000049983"/>
    </source>
</evidence>
<dbReference type="SUPFAM" id="SSF53383">
    <property type="entry name" value="PLP-dependent transferases"/>
    <property type="match status" value="1"/>
</dbReference>
<keyword evidence="4 7" id="KW-0808">Transferase</keyword>
<dbReference type="GO" id="GO:0004069">
    <property type="term" value="F:L-aspartate:2-oxoglutarate aminotransferase activity"/>
    <property type="evidence" value="ECO:0007669"/>
    <property type="project" value="UniProtKB-EC"/>
</dbReference>
<comment type="catalytic activity">
    <reaction evidence="6">
        <text>L-aspartate + 2-oxoglutarate = oxaloacetate + L-glutamate</text>
        <dbReference type="Rhea" id="RHEA:21824"/>
        <dbReference type="ChEBI" id="CHEBI:16452"/>
        <dbReference type="ChEBI" id="CHEBI:16810"/>
        <dbReference type="ChEBI" id="CHEBI:29985"/>
        <dbReference type="ChEBI" id="CHEBI:29991"/>
        <dbReference type="EC" id="2.6.1.1"/>
    </reaction>
</comment>
<accession>A0A0M6ZVN8</accession>
<dbReference type="PANTHER" id="PTHR46383:SF1">
    <property type="entry name" value="ASPARTATE AMINOTRANSFERASE"/>
    <property type="match status" value="1"/>
</dbReference>
<dbReference type="PANTHER" id="PTHR46383">
    <property type="entry name" value="ASPARTATE AMINOTRANSFERASE"/>
    <property type="match status" value="1"/>
</dbReference>
<evidence type="ECO:0000256" key="6">
    <source>
        <dbReference type="ARBA" id="ARBA00049185"/>
    </source>
</evidence>
<dbReference type="InterPro" id="IPR015422">
    <property type="entry name" value="PyrdxlP-dep_Trfase_small"/>
</dbReference>
<comment type="cofactor">
    <cofactor evidence="1 7">
        <name>pyridoxal 5'-phosphate</name>
        <dbReference type="ChEBI" id="CHEBI:597326"/>
    </cofactor>
</comment>
<evidence type="ECO:0000256" key="7">
    <source>
        <dbReference type="RuleBase" id="RU000481"/>
    </source>
</evidence>
<keyword evidence="5" id="KW-0663">Pyridoxal phosphate</keyword>
<evidence type="ECO:0000313" key="9">
    <source>
        <dbReference type="EMBL" id="CTQ73601.1"/>
    </source>
</evidence>
<dbReference type="InterPro" id="IPR004838">
    <property type="entry name" value="NHTrfase_class1_PyrdxlP-BS"/>
</dbReference>
<protein>
    <recommendedName>
        <fullName evidence="7">Aminotransferase</fullName>
        <ecNumber evidence="7">2.6.1.-</ecNumber>
    </recommendedName>
</protein>
<feature type="domain" description="Aminotransferase class I/classII large" evidence="8">
    <location>
        <begin position="58"/>
        <end position="415"/>
    </location>
</feature>
<dbReference type="GO" id="GO:0030170">
    <property type="term" value="F:pyridoxal phosphate binding"/>
    <property type="evidence" value="ECO:0007669"/>
    <property type="project" value="InterPro"/>
</dbReference>
<organism evidence="9 10">
    <name type="scientific">Roseibium album</name>
    <dbReference type="NCBI Taxonomy" id="311410"/>
    <lineage>
        <taxon>Bacteria</taxon>
        <taxon>Pseudomonadati</taxon>
        <taxon>Pseudomonadota</taxon>
        <taxon>Alphaproteobacteria</taxon>
        <taxon>Hyphomicrobiales</taxon>
        <taxon>Stappiaceae</taxon>
        <taxon>Roseibium</taxon>
    </lineage>
</organism>
<evidence type="ECO:0000256" key="4">
    <source>
        <dbReference type="ARBA" id="ARBA00022679"/>
    </source>
</evidence>
<evidence type="ECO:0000259" key="8">
    <source>
        <dbReference type="Pfam" id="PF00155"/>
    </source>
</evidence>
<evidence type="ECO:0000256" key="1">
    <source>
        <dbReference type="ARBA" id="ARBA00001933"/>
    </source>
</evidence>
<sequence length="509" mass="55936">MGQWMVSPRQECESTPLDRLKDCRLALAGTDEQGRKIHPGMFDAGVISLAHGDGTRRPPPGALRAGVEALLDPALCAFDDYLFLQRFEALEDRVSQNFRQAGIPAESADNICIECGTTRLFGAFLHCAAEQGDLFLAAPTYYHSLPDWCACFGAELVCVPTSPHEAYKLTVPALEAWFEQNVATGRQRKPRGLFLFNPTQTGGLYSSAELSELARFIADNDLIVLADHVFASTEFPGSPPAAYLAAQDGMTDRVVTLGGVSKSHNLANIRIGWACGPRQLIEEMRRYSVSTIISVPRLNKIMALAALDDDRKFLNENAKECLRRVKLIQDCIAHWNTELHRHAPNFPGFRLVHRPRAGHSLLLSCDALKGCHWSGGKIRNNVDVTRFFLSEARVAVSPAFSSGLDGCEIRICFASVGLSETYFYSSETECRAVVDGVRSHLRKESALPIAATSFSNGNNAPEAPVNQMFLHGRTMIQEAMIERMLPAILKVVGPKEKNHDQATVHEGGT</sequence>
<keyword evidence="3 7" id="KW-0032">Aminotransferase</keyword>
<reference evidence="10" key="1">
    <citation type="submission" date="2015-07" db="EMBL/GenBank/DDBJ databases">
        <authorList>
            <person name="Rodrigo-Torres Lidia"/>
            <person name="Arahal R.David."/>
        </authorList>
    </citation>
    <scope>NUCLEOTIDE SEQUENCE [LARGE SCALE GENOMIC DNA]</scope>
    <source>
        <strain evidence="10">CECT 5096</strain>
    </source>
</reference>
<dbReference type="EMBL" id="CXWC01000011">
    <property type="protein sequence ID" value="CTQ73601.1"/>
    <property type="molecule type" value="Genomic_DNA"/>
</dbReference>
<keyword evidence="10" id="KW-1185">Reference proteome</keyword>
<dbReference type="CDD" id="cd00609">
    <property type="entry name" value="AAT_like"/>
    <property type="match status" value="1"/>
</dbReference>
<dbReference type="Gene3D" id="3.90.1150.10">
    <property type="entry name" value="Aspartate Aminotransferase, domain 1"/>
    <property type="match status" value="1"/>
</dbReference>
<dbReference type="InterPro" id="IPR004839">
    <property type="entry name" value="Aminotransferase_I/II_large"/>
</dbReference>
<proteinExistence type="inferred from homology"/>
<dbReference type="STRING" id="311410.LA5095_00583"/>
<evidence type="ECO:0000256" key="2">
    <source>
        <dbReference type="ARBA" id="ARBA00007441"/>
    </source>
</evidence>
<dbReference type="InterPro" id="IPR015421">
    <property type="entry name" value="PyrdxlP-dep_Trfase_major"/>
</dbReference>
<dbReference type="EC" id="2.6.1.-" evidence="7"/>
<dbReference type="GO" id="GO:0006520">
    <property type="term" value="P:amino acid metabolic process"/>
    <property type="evidence" value="ECO:0007669"/>
    <property type="project" value="InterPro"/>
</dbReference>
<dbReference type="AlphaFoldDB" id="A0A0M6ZVN8"/>
<dbReference type="InterPro" id="IPR015424">
    <property type="entry name" value="PyrdxlP-dep_Trfase"/>
</dbReference>
<dbReference type="Proteomes" id="UP000049983">
    <property type="component" value="Unassembled WGS sequence"/>
</dbReference>
<evidence type="ECO:0000256" key="5">
    <source>
        <dbReference type="ARBA" id="ARBA00022898"/>
    </source>
</evidence>
<dbReference type="Gene3D" id="3.40.640.10">
    <property type="entry name" value="Type I PLP-dependent aspartate aminotransferase-like (Major domain)"/>
    <property type="match status" value="1"/>
</dbReference>
<comment type="similarity">
    <text evidence="2 7">Belongs to the class-I pyridoxal-phosphate-dependent aminotransferase family.</text>
</comment>
<dbReference type="OrthoDB" id="9802328at2"/>
<dbReference type="PROSITE" id="PS00105">
    <property type="entry name" value="AA_TRANSFER_CLASS_1"/>
    <property type="match status" value="1"/>
</dbReference>
<gene>
    <name evidence="9" type="ORF">LA5096_03723</name>
</gene>